<protein>
    <submittedName>
        <fullName evidence="1">Uncharacterized protein</fullName>
    </submittedName>
</protein>
<dbReference type="Proteomes" id="UP001153331">
    <property type="component" value="Unassembled WGS sequence"/>
</dbReference>
<evidence type="ECO:0000313" key="2">
    <source>
        <dbReference type="Proteomes" id="UP001153331"/>
    </source>
</evidence>
<evidence type="ECO:0000313" key="1">
    <source>
        <dbReference type="EMBL" id="KAJ8113387.1"/>
    </source>
</evidence>
<gene>
    <name evidence="1" type="ORF">OPT61_g4481</name>
</gene>
<comment type="caution">
    <text evidence="1">The sequence shown here is derived from an EMBL/GenBank/DDBJ whole genome shotgun (WGS) entry which is preliminary data.</text>
</comment>
<dbReference type="EMBL" id="JAPHNI010000257">
    <property type="protein sequence ID" value="KAJ8113387.1"/>
    <property type="molecule type" value="Genomic_DNA"/>
</dbReference>
<proteinExistence type="predicted"/>
<reference evidence="1" key="1">
    <citation type="submission" date="2022-11" db="EMBL/GenBank/DDBJ databases">
        <title>Genome Sequence of Boeremia exigua.</title>
        <authorList>
            <person name="Buettner E."/>
        </authorList>
    </citation>
    <scope>NUCLEOTIDE SEQUENCE</scope>
    <source>
        <strain evidence="1">CU02</strain>
    </source>
</reference>
<organism evidence="1 2">
    <name type="scientific">Boeremia exigua</name>
    <dbReference type="NCBI Taxonomy" id="749465"/>
    <lineage>
        <taxon>Eukaryota</taxon>
        <taxon>Fungi</taxon>
        <taxon>Dikarya</taxon>
        <taxon>Ascomycota</taxon>
        <taxon>Pezizomycotina</taxon>
        <taxon>Dothideomycetes</taxon>
        <taxon>Pleosporomycetidae</taxon>
        <taxon>Pleosporales</taxon>
        <taxon>Pleosporineae</taxon>
        <taxon>Didymellaceae</taxon>
        <taxon>Boeremia</taxon>
    </lineage>
</organism>
<sequence length="222" mass="25241">MNRLKRQRSNLDRDDHKQKRACSDSSPSNLDQYERAAQYHRVTTSPSMQAQSVVPKRCIHKIVTACNLTQATCCACLDARPDGFETARGMDEEAWGSAENRWQYYCLDCQEYWGLHDDADYRHRRLRVLTAREVPDVIRVSYGVGDIDITRSLDLTLDGLKGEVAQLMRCDPRQLMVSDIAMCGGRAVPEMSSDNALVLCATHIEFRCVTNVESEDDEMEDV</sequence>
<keyword evidence="2" id="KW-1185">Reference proteome</keyword>
<name>A0ACC2IE18_9PLEO</name>
<accession>A0ACC2IE18</accession>